<keyword evidence="1" id="KW-0732">Signal</keyword>
<sequence length="183" mass="18846">MGTIKSLAVFVALALAVGLGGLTSSAAAFADVPSLAITQVGYNAYGSDTIYNRNQEFVDVKNVSSPAVDVNVAGLVVADQWAKSHEGDNDRNCNTLKVTSLAGITTGADGSVMLAAGHTVRVYSGRGVPAVSAGGSVHTLFMNSRCGYHGHIWGNGGDTAWITLGANAESFAFDFDNGYTVKP</sequence>
<dbReference type="EMBL" id="JBHUCM010000070">
    <property type="protein sequence ID" value="MFD1547028.1"/>
    <property type="molecule type" value="Genomic_DNA"/>
</dbReference>
<accession>A0ABW4GW06</accession>
<evidence type="ECO:0008006" key="4">
    <source>
        <dbReference type="Google" id="ProtNLM"/>
    </source>
</evidence>
<evidence type="ECO:0000256" key="1">
    <source>
        <dbReference type="SAM" id="SignalP"/>
    </source>
</evidence>
<protein>
    <recommendedName>
        <fullName evidence="4">Lamin tail domain-containing protein</fullName>
    </recommendedName>
</protein>
<dbReference type="RefSeq" id="WP_219536565.1">
    <property type="nucleotide sequence ID" value="NZ_JAHKRM010000031.1"/>
</dbReference>
<organism evidence="2 3">
    <name type="scientific">Nonomuraea guangzhouensis</name>
    <dbReference type="NCBI Taxonomy" id="1291555"/>
    <lineage>
        <taxon>Bacteria</taxon>
        <taxon>Bacillati</taxon>
        <taxon>Actinomycetota</taxon>
        <taxon>Actinomycetes</taxon>
        <taxon>Streptosporangiales</taxon>
        <taxon>Streptosporangiaceae</taxon>
        <taxon>Nonomuraea</taxon>
    </lineage>
</organism>
<evidence type="ECO:0000313" key="3">
    <source>
        <dbReference type="Proteomes" id="UP001597097"/>
    </source>
</evidence>
<name>A0ABW4GW06_9ACTN</name>
<comment type="caution">
    <text evidence="2">The sequence shown here is derived from an EMBL/GenBank/DDBJ whole genome shotgun (WGS) entry which is preliminary data.</text>
</comment>
<dbReference type="Proteomes" id="UP001597097">
    <property type="component" value="Unassembled WGS sequence"/>
</dbReference>
<keyword evidence="3" id="KW-1185">Reference proteome</keyword>
<proteinExistence type="predicted"/>
<feature type="chain" id="PRO_5046636649" description="Lamin tail domain-containing protein" evidence="1">
    <location>
        <begin position="31"/>
        <end position="183"/>
    </location>
</feature>
<evidence type="ECO:0000313" key="2">
    <source>
        <dbReference type="EMBL" id="MFD1547028.1"/>
    </source>
</evidence>
<reference evidence="3" key="1">
    <citation type="journal article" date="2019" name="Int. J. Syst. Evol. Microbiol.">
        <title>The Global Catalogue of Microorganisms (GCM) 10K type strain sequencing project: providing services to taxonomists for standard genome sequencing and annotation.</title>
        <authorList>
            <consortium name="The Broad Institute Genomics Platform"/>
            <consortium name="The Broad Institute Genome Sequencing Center for Infectious Disease"/>
            <person name="Wu L."/>
            <person name="Ma J."/>
        </authorList>
    </citation>
    <scope>NUCLEOTIDE SEQUENCE [LARGE SCALE GENOMIC DNA]</scope>
    <source>
        <strain evidence="3">CGMCC 1.15399</strain>
    </source>
</reference>
<feature type="signal peptide" evidence="1">
    <location>
        <begin position="1"/>
        <end position="30"/>
    </location>
</feature>
<gene>
    <name evidence="2" type="ORF">ACFSJ0_59020</name>
</gene>